<keyword evidence="2" id="KW-0472">Membrane</keyword>
<accession>A0A9J6QSV2</accession>
<feature type="compositionally biased region" description="Basic and acidic residues" evidence="1">
    <location>
        <begin position="19"/>
        <end position="31"/>
    </location>
</feature>
<dbReference type="EMBL" id="JAOSHN010000005">
    <property type="protein sequence ID" value="MCU7379306.1"/>
    <property type="molecule type" value="Genomic_DNA"/>
</dbReference>
<comment type="caution">
    <text evidence="3">The sequence shown here is derived from an EMBL/GenBank/DDBJ whole genome shotgun (WGS) entry which is preliminary data.</text>
</comment>
<feature type="region of interest" description="Disordered" evidence="1">
    <location>
        <begin position="1"/>
        <end position="31"/>
    </location>
</feature>
<name>A0A9J6QSV2_9FIRM</name>
<dbReference type="AlphaFoldDB" id="A0A9J6QSV2"/>
<sequence length="65" mass="6978">MPKTGRKEGTYKAAVTASGDRDQQTPKTGDERASMGWEVLLAILSLMIGSAVILGYRRGVGSEHK</sequence>
<reference evidence="3" key="1">
    <citation type="submission" date="2022-09" db="EMBL/GenBank/DDBJ databases">
        <title>Culturomic study of gut microbiota in children with autism spectrum disorder.</title>
        <authorList>
            <person name="Efimov B.A."/>
            <person name="Chaplin A.V."/>
            <person name="Sokolova S.R."/>
            <person name="Pikina A.P."/>
            <person name="Korzhanova M."/>
            <person name="Belova V."/>
            <person name="Korostin D."/>
        </authorList>
    </citation>
    <scope>NUCLEOTIDE SEQUENCE</scope>
    <source>
        <strain evidence="3">ASD5510</strain>
    </source>
</reference>
<dbReference type="Proteomes" id="UP001065549">
    <property type="component" value="Unassembled WGS sequence"/>
</dbReference>
<evidence type="ECO:0000313" key="4">
    <source>
        <dbReference type="Proteomes" id="UP001065549"/>
    </source>
</evidence>
<gene>
    <name evidence="3" type="ORF">OBO34_13215</name>
</gene>
<feature type="transmembrane region" description="Helical" evidence="2">
    <location>
        <begin position="35"/>
        <end position="56"/>
    </location>
</feature>
<organism evidence="3 4">
    <name type="scientific">Hominibacterium faecale</name>
    <dbReference type="NCBI Taxonomy" id="2839743"/>
    <lineage>
        <taxon>Bacteria</taxon>
        <taxon>Bacillati</taxon>
        <taxon>Bacillota</taxon>
        <taxon>Clostridia</taxon>
        <taxon>Peptostreptococcales</taxon>
        <taxon>Anaerovoracaceae</taxon>
        <taxon>Hominibacterium</taxon>
    </lineage>
</organism>
<protein>
    <recommendedName>
        <fullName evidence="5">LPXTG cell wall anchor domain-containing protein</fullName>
    </recommendedName>
</protein>
<evidence type="ECO:0000313" key="3">
    <source>
        <dbReference type="EMBL" id="MCU7379306.1"/>
    </source>
</evidence>
<keyword evidence="2" id="KW-0812">Transmembrane</keyword>
<evidence type="ECO:0000256" key="2">
    <source>
        <dbReference type="SAM" id="Phobius"/>
    </source>
</evidence>
<keyword evidence="4" id="KW-1185">Reference proteome</keyword>
<keyword evidence="2" id="KW-1133">Transmembrane helix</keyword>
<evidence type="ECO:0000256" key="1">
    <source>
        <dbReference type="SAM" id="MobiDB-lite"/>
    </source>
</evidence>
<evidence type="ECO:0008006" key="5">
    <source>
        <dbReference type="Google" id="ProtNLM"/>
    </source>
</evidence>
<proteinExistence type="predicted"/>
<feature type="compositionally biased region" description="Basic and acidic residues" evidence="1">
    <location>
        <begin position="1"/>
        <end position="10"/>
    </location>
</feature>
<dbReference type="RefSeq" id="WP_148396135.1">
    <property type="nucleotide sequence ID" value="NZ_JAJAGH010000018.1"/>
</dbReference>